<dbReference type="GO" id="GO:0031509">
    <property type="term" value="P:subtelomeric heterochromatin formation"/>
    <property type="evidence" value="ECO:0007669"/>
    <property type="project" value="InterPro"/>
</dbReference>
<dbReference type="GO" id="GO:0004402">
    <property type="term" value="F:histone acetyltransferase activity"/>
    <property type="evidence" value="ECO:0007669"/>
    <property type="project" value="InterPro"/>
</dbReference>
<dbReference type="PANTHER" id="PTHR12046">
    <property type="entry name" value="HISTONE ACETYLTRANSFERASE TYPE B CATALYTIC SUBUNIT"/>
    <property type="match status" value="1"/>
</dbReference>
<protein>
    <recommendedName>
        <fullName evidence="2">histone acetyltransferase</fullName>
        <ecNumber evidence="2">2.3.1.48</ecNumber>
    </recommendedName>
</protein>
<reference evidence="8" key="1">
    <citation type="submission" date="2022-08" db="EMBL/GenBank/DDBJ databases">
        <title>Novel sulphate-reducing endosymbionts in the free-living metamonad Anaeramoeba.</title>
        <authorList>
            <person name="Jerlstrom-Hultqvist J."/>
            <person name="Cepicka I."/>
            <person name="Gallot-Lavallee L."/>
            <person name="Salas-Leiva D."/>
            <person name="Curtis B.A."/>
            <person name="Zahonova K."/>
            <person name="Pipaliya S."/>
            <person name="Dacks J."/>
            <person name="Roger A.J."/>
        </authorList>
    </citation>
    <scope>NUCLEOTIDE SEQUENCE</scope>
    <source>
        <strain evidence="8">Busselton2</strain>
    </source>
</reference>
<keyword evidence="4" id="KW-0012">Acyltransferase</keyword>
<dbReference type="Pfam" id="PF10394">
    <property type="entry name" value="Hat1_N"/>
    <property type="match status" value="2"/>
</dbReference>
<feature type="compositionally biased region" description="Basic and acidic residues" evidence="6">
    <location>
        <begin position="595"/>
        <end position="622"/>
    </location>
</feature>
<dbReference type="SUPFAM" id="SSF55729">
    <property type="entry name" value="Acyl-CoA N-acyltransferases (Nat)"/>
    <property type="match status" value="2"/>
</dbReference>
<comment type="catalytic activity">
    <reaction evidence="5">
        <text>L-lysyl-[protein] + acetyl-CoA = N(6)-acetyl-L-lysyl-[protein] + CoA + H(+)</text>
        <dbReference type="Rhea" id="RHEA:45948"/>
        <dbReference type="Rhea" id="RHEA-COMP:9752"/>
        <dbReference type="Rhea" id="RHEA-COMP:10731"/>
        <dbReference type="ChEBI" id="CHEBI:15378"/>
        <dbReference type="ChEBI" id="CHEBI:29969"/>
        <dbReference type="ChEBI" id="CHEBI:57287"/>
        <dbReference type="ChEBI" id="CHEBI:57288"/>
        <dbReference type="ChEBI" id="CHEBI:61930"/>
        <dbReference type="EC" id="2.3.1.48"/>
    </reaction>
</comment>
<sequence length="762" mass="88937">MEQRTKKRRKNKIISFYNTSTNRGPSKLIDTTQAVSIYLYSDRNNCNKFHPDYSSQYFGKSERISGYNALTIKLHLTPSCMEGFLEQEGIVDGILGRSINVISRPLDWKPTTETNNLLLPQFPNEDSNKTSNENGNEKEPEKQKESDLEIENQTIPNIAKEQTIGSQFLTPTPSISNENKETKNSLDSFVPNNEVNKQNNDLVVPIHNNSQMAIQKQGIQEMVGMVGMVESEEDNESEEDESCLYLRSLSTLLKNNEEPEPLGEQQIRSRIERYFLRGNLLNSRYEFDSKVDNQINTQWKPPGKSILTYKLPLLQENNPLSNLQFEVFSGTFQDNVFKKYFHSIEHILVWFNSEVKFLDLKDNSWTIYLLFEKTTHGNETNNIKRSKKKKKREEEKAKENEQGYENERYEGDSKIVYTLAGIATSYRYFKYPDSYRLRLNNFIVLPPYRSRQNELNFLTAIYLDPLKDPKVKEITSEINSPAFSSIRTQLDLLICWDYGFFSKLKINSQDLIISQILETYFRERKLLFKKNEGEIGVGNENGKEIGMKKINNFYNKEEETKKKNPDKMIINKEIKVKNKENENGNIQEENGNENNTKEKDNEKGAETEKGNEMKMGKAKENEMENQDEKEESGNTMEIESDSEKNNSLLMPSIQKKTKNGEEIQAEKQKFTLSKNKISKITKATKLHKNQIIKCHQISLFNKIKCEQDESLIGKFRIQVKKRLSFENAHYLSNIMYQKEWLEEKYLQEIKEFQNILSRIQKN</sequence>
<evidence type="ECO:0000256" key="6">
    <source>
        <dbReference type="SAM" id="MobiDB-lite"/>
    </source>
</evidence>
<organism evidence="8 9">
    <name type="scientific">Anaeramoeba flamelloides</name>
    <dbReference type="NCBI Taxonomy" id="1746091"/>
    <lineage>
        <taxon>Eukaryota</taxon>
        <taxon>Metamonada</taxon>
        <taxon>Anaeramoebidae</taxon>
        <taxon>Anaeramoeba</taxon>
    </lineage>
</organism>
<feature type="compositionally biased region" description="Basic and acidic residues" evidence="6">
    <location>
        <begin position="392"/>
        <end position="405"/>
    </location>
</feature>
<proteinExistence type="inferred from homology"/>
<gene>
    <name evidence="8" type="ORF">M0812_16711</name>
</gene>
<feature type="compositionally biased region" description="Basic and acidic residues" evidence="6">
    <location>
        <begin position="558"/>
        <end position="582"/>
    </location>
</feature>
<evidence type="ECO:0000313" key="8">
    <source>
        <dbReference type="EMBL" id="KAJ3437548.1"/>
    </source>
</evidence>
<feature type="compositionally biased region" description="Low complexity" evidence="6">
    <location>
        <begin position="583"/>
        <end position="594"/>
    </location>
</feature>
<evidence type="ECO:0000259" key="7">
    <source>
        <dbReference type="Pfam" id="PF10394"/>
    </source>
</evidence>
<dbReference type="EMBL" id="JANTQA010000033">
    <property type="protein sequence ID" value="KAJ3437548.1"/>
    <property type="molecule type" value="Genomic_DNA"/>
</dbReference>
<comment type="similarity">
    <text evidence="1">Belongs to the HAT1 family.</text>
</comment>
<dbReference type="InterPro" id="IPR019467">
    <property type="entry name" value="Hat1_N"/>
</dbReference>
<dbReference type="Proteomes" id="UP001146793">
    <property type="component" value="Unassembled WGS sequence"/>
</dbReference>
<feature type="domain" description="Histone acetyl transferase HAT1 N-terminal" evidence="7">
    <location>
        <begin position="29"/>
        <end position="85"/>
    </location>
</feature>
<evidence type="ECO:0000256" key="1">
    <source>
        <dbReference type="ARBA" id="ARBA00010543"/>
    </source>
</evidence>
<evidence type="ECO:0000256" key="3">
    <source>
        <dbReference type="ARBA" id="ARBA00022679"/>
    </source>
</evidence>
<evidence type="ECO:0000256" key="5">
    <source>
        <dbReference type="ARBA" id="ARBA00048017"/>
    </source>
</evidence>
<dbReference type="AlphaFoldDB" id="A0AAV7Z740"/>
<dbReference type="EC" id="2.3.1.48" evidence="2"/>
<feature type="region of interest" description="Disordered" evidence="6">
    <location>
        <begin position="110"/>
        <end position="190"/>
    </location>
</feature>
<feature type="region of interest" description="Disordered" evidence="6">
    <location>
        <begin position="558"/>
        <end position="648"/>
    </location>
</feature>
<feature type="domain" description="Histone acetyl transferase HAT1 N-terminal" evidence="7">
    <location>
        <begin position="262"/>
        <end position="351"/>
    </location>
</feature>
<keyword evidence="3" id="KW-0808">Transferase</keyword>
<evidence type="ECO:0000313" key="9">
    <source>
        <dbReference type="Proteomes" id="UP001146793"/>
    </source>
</evidence>
<evidence type="ECO:0000256" key="2">
    <source>
        <dbReference type="ARBA" id="ARBA00013184"/>
    </source>
</evidence>
<dbReference type="Gene3D" id="3.40.630.30">
    <property type="match status" value="1"/>
</dbReference>
<dbReference type="InterPro" id="IPR037113">
    <property type="entry name" value="Hat1_N_sf"/>
</dbReference>
<dbReference type="Gene3D" id="3.90.360.10">
    <property type="entry name" value="Histone acetyl transferase 1 (HAT1), N-terminal domain"/>
    <property type="match status" value="1"/>
</dbReference>
<accession>A0AAV7Z740</accession>
<dbReference type="InterPro" id="IPR017380">
    <property type="entry name" value="Hist_AcTrfase_B-typ_cat-su"/>
</dbReference>
<feature type="compositionally biased region" description="Polar residues" evidence="6">
    <location>
        <begin position="163"/>
        <end position="177"/>
    </location>
</feature>
<dbReference type="GO" id="GO:0000781">
    <property type="term" value="C:chromosome, telomeric region"/>
    <property type="evidence" value="ECO:0007669"/>
    <property type="project" value="GOC"/>
</dbReference>
<evidence type="ECO:0000256" key="4">
    <source>
        <dbReference type="ARBA" id="ARBA00023315"/>
    </source>
</evidence>
<name>A0AAV7Z740_9EUKA</name>
<feature type="region of interest" description="Disordered" evidence="6">
    <location>
        <begin position="380"/>
        <end position="405"/>
    </location>
</feature>
<dbReference type="GO" id="GO:0005634">
    <property type="term" value="C:nucleus"/>
    <property type="evidence" value="ECO:0007669"/>
    <property type="project" value="InterPro"/>
</dbReference>
<comment type="caution">
    <text evidence="8">The sequence shown here is derived from an EMBL/GenBank/DDBJ whole genome shotgun (WGS) entry which is preliminary data.</text>
</comment>
<dbReference type="InterPro" id="IPR016181">
    <property type="entry name" value="Acyl_CoA_acyltransferase"/>
</dbReference>
<feature type="compositionally biased region" description="Basic and acidic residues" evidence="6">
    <location>
        <begin position="135"/>
        <end position="147"/>
    </location>
</feature>